<accession>A0A967AD60</accession>
<organism evidence="3 4">
    <name type="scientific">Psychroflexus maritimus</name>
    <dbReference type="NCBI Taxonomy" id="2714865"/>
    <lineage>
        <taxon>Bacteria</taxon>
        <taxon>Pseudomonadati</taxon>
        <taxon>Bacteroidota</taxon>
        <taxon>Flavobacteriia</taxon>
        <taxon>Flavobacteriales</taxon>
        <taxon>Flavobacteriaceae</taxon>
        <taxon>Psychroflexus</taxon>
    </lineage>
</organism>
<feature type="region of interest" description="Disordered" evidence="2">
    <location>
        <begin position="588"/>
        <end position="629"/>
    </location>
</feature>
<dbReference type="AlphaFoldDB" id="A0A967AD60"/>
<evidence type="ECO:0000313" key="3">
    <source>
        <dbReference type="EMBL" id="NGZ89128.1"/>
    </source>
</evidence>
<keyword evidence="4" id="KW-1185">Reference proteome</keyword>
<name>A0A967AD60_9FLAO</name>
<reference evidence="3" key="1">
    <citation type="submission" date="2020-03" db="EMBL/GenBank/DDBJ databases">
        <title>Psychroflexus Maritimus sp. nov., isolate from marine sediment.</title>
        <authorList>
            <person name="Zhong Y.-L."/>
        </authorList>
    </citation>
    <scope>NUCLEOTIDE SEQUENCE</scope>
    <source>
        <strain evidence="3">C1</strain>
    </source>
</reference>
<dbReference type="SUPFAM" id="SSF56925">
    <property type="entry name" value="OMPA-like"/>
    <property type="match status" value="2"/>
</dbReference>
<feature type="compositionally biased region" description="Polar residues" evidence="2">
    <location>
        <begin position="603"/>
        <end position="622"/>
    </location>
</feature>
<evidence type="ECO:0000313" key="4">
    <source>
        <dbReference type="Proteomes" id="UP000643701"/>
    </source>
</evidence>
<feature type="compositionally biased region" description="Basic and acidic residues" evidence="2">
    <location>
        <begin position="665"/>
        <end position="689"/>
    </location>
</feature>
<dbReference type="EMBL" id="JAANAS010000032">
    <property type="protein sequence ID" value="NGZ89128.1"/>
    <property type="molecule type" value="Genomic_DNA"/>
</dbReference>
<keyword evidence="1" id="KW-0175">Coiled coil</keyword>
<evidence type="ECO:0000256" key="2">
    <source>
        <dbReference type="SAM" id="MobiDB-lite"/>
    </source>
</evidence>
<feature type="compositionally biased region" description="Basic and acidic residues" evidence="2">
    <location>
        <begin position="696"/>
        <end position="706"/>
    </location>
</feature>
<dbReference type="InterPro" id="IPR011250">
    <property type="entry name" value="OMP/PagP_B-barrel"/>
</dbReference>
<gene>
    <name evidence="3" type="ORF">G7034_02560</name>
</gene>
<sequence length="868" mass="98596">MKKSILYTILLVTSYSFSQMKDISFTLSPMAEYTWWDEQSGLEDNLLYGGKVGFGFGQYLELNGIYMTNRSMSTDFSSFGNGIDANLIPQRDVRVDQYGGELKINLSTSAISPYFTLGTGIQQLQLEDQEKNAQIYASFGLGLRLALSKRINFLIEGRALGFQNNSVTNLLTSQDRDDLGILASNYEREDLLNFSAIAALQIYLGGRKPGELSDLDQAYLNAYKNNFKGWSWIIEPSVAYIDFDSNSLYRDTYLGGGYFGVDFNEYVGVRAYFFQSMEDEKLSLDFDRMNMYGFEFRAKLNDGNGVTPYLILGGGQLVTQSNYETSIASINAPNSTFANAGLGLDIPLGKNFLITGGVRAMASSERSNANLLAPEALQTHLMYNAGVKLQLGKKHKIDLNDELEETPLKEDATQKDTITNDSLNKYKIEKDRLNEEKLMKYDPVQDRENYRKLQQMKLDYNEELEKIDKQLERAYEQNNVTRAVQLLAAKKQIEEALRDIERTEKMQGTYGKENTSEEYLKMTPDEFESLIDRILQGIDEKYQEETKEKSVKTEDKVSENVLNLEERLAKLEQQLAERDQELLAKQKELDEENQESKEKASKDTSSQVAPSNQVKTDSTQQKSEADQAFEDEMESILEKKNNEFKQREKELDQQMQELDKRIKAFDEKLEKSSKTTTEKKRTVSPEENKTTSSVKNKTDKNEKAIESSSRKVIFNSTIETRNNVGSQFISNEKPSWMWSFLKYKGAAIYTGFNTGEQTTYNLGIRGYYGLGNSAFEAVPELLFGFGDDVAYGSQLNIILPFTISKNKGLKAYLGTGGGVLHINNSTGINYNLLVGSYINWGRGRIFIDYTVRNTFDNNHFSIGYRLPF</sequence>
<feature type="coiled-coil region" evidence="1">
    <location>
        <begin position="450"/>
        <end position="506"/>
    </location>
</feature>
<protein>
    <recommendedName>
        <fullName evidence="5">Outer membrane protein beta-barrel domain-containing protein</fullName>
    </recommendedName>
</protein>
<dbReference type="RefSeq" id="WP_166399397.1">
    <property type="nucleotide sequence ID" value="NZ_JAANAS010000032.1"/>
</dbReference>
<evidence type="ECO:0008006" key="5">
    <source>
        <dbReference type="Google" id="ProtNLM"/>
    </source>
</evidence>
<comment type="caution">
    <text evidence="3">The sequence shown here is derived from an EMBL/GenBank/DDBJ whole genome shotgun (WGS) entry which is preliminary data.</text>
</comment>
<evidence type="ECO:0000256" key="1">
    <source>
        <dbReference type="SAM" id="Coils"/>
    </source>
</evidence>
<dbReference type="Gene3D" id="2.40.160.20">
    <property type="match status" value="2"/>
</dbReference>
<proteinExistence type="predicted"/>
<dbReference type="Proteomes" id="UP000643701">
    <property type="component" value="Unassembled WGS sequence"/>
</dbReference>
<feature type="compositionally biased region" description="Basic and acidic residues" evidence="2">
    <location>
        <begin position="588"/>
        <end position="602"/>
    </location>
</feature>
<feature type="region of interest" description="Disordered" evidence="2">
    <location>
        <begin position="665"/>
        <end position="706"/>
    </location>
</feature>